<dbReference type="InterPro" id="IPR017927">
    <property type="entry name" value="FAD-bd_FR_type"/>
</dbReference>
<comment type="subcellular location">
    <subcellularLocation>
        <location evidence="2">Membrane</location>
        <topology evidence="2">Multi-pass membrane protein</topology>
    </subcellularLocation>
</comment>
<dbReference type="InterPro" id="IPR017938">
    <property type="entry name" value="Riboflavin_synthase-like_b-brl"/>
</dbReference>
<accession>A0A0N0RDH8</accession>
<dbReference type="InterPro" id="IPR050415">
    <property type="entry name" value="MRET"/>
</dbReference>
<feature type="transmembrane region" description="Helical" evidence="13">
    <location>
        <begin position="302"/>
        <end position="322"/>
    </location>
</feature>
<dbReference type="CDD" id="cd06198">
    <property type="entry name" value="FNR_like_3"/>
    <property type="match status" value="1"/>
</dbReference>
<evidence type="ECO:0000259" key="14">
    <source>
        <dbReference type="PROSITE" id="PS51384"/>
    </source>
</evidence>
<dbReference type="PRINTS" id="PR00371">
    <property type="entry name" value="FPNCR"/>
</dbReference>
<feature type="transmembrane region" description="Helical" evidence="13">
    <location>
        <begin position="66"/>
        <end position="88"/>
    </location>
</feature>
<evidence type="ECO:0000256" key="2">
    <source>
        <dbReference type="ARBA" id="ARBA00004141"/>
    </source>
</evidence>
<name>A0A0N0RDH8_9CHLR</name>
<dbReference type="InterPro" id="IPR013112">
    <property type="entry name" value="FAD-bd_8"/>
</dbReference>
<keyword evidence="5" id="KW-0001">2Fe-2S</keyword>
<evidence type="ECO:0000256" key="8">
    <source>
        <dbReference type="ARBA" id="ARBA00022989"/>
    </source>
</evidence>
<proteinExistence type="predicted"/>
<keyword evidence="9" id="KW-0560">Oxidoreductase</keyword>
<dbReference type="EMBL" id="DF967975">
    <property type="protein sequence ID" value="GAP19430.1"/>
    <property type="molecule type" value="Genomic_DNA"/>
</dbReference>
<keyword evidence="8 13" id="KW-1133">Transmembrane helix</keyword>
<evidence type="ECO:0000256" key="7">
    <source>
        <dbReference type="ARBA" id="ARBA00022827"/>
    </source>
</evidence>
<evidence type="ECO:0000256" key="12">
    <source>
        <dbReference type="ARBA" id="ARBA00023136"/>
    </source>
</evidence>
<dbReference type="PRINTS" id="PR00410">
    <property type="entry name" value="PHEHYDRXLASE"/>
</dbReference>
<feature type="domain" description="FAD-binding FR-type" evidence="14">
    <location>
        <begin position="193"/>
        <end position="294"/>
    </location>
</feature>
<dbReference type="GO" id="GO:0046872">
    <property type="term" value="F:metal ion binding"/>
    <property type="evidence" value="ECO:0007669"/>
    <property type="project" value="UniProtKB-KW"/>
</dbReference>
<dbReference type="GO" id="GO:0051537">
    <property type="term" value="F:2 iron, 2 sulfur cluster binding"/>
    <property type="evidence" value="ECO:0007669"/>
    <property type="project" value="UniProtKB-KW"/>
</dbReference>
<keyword evidence="10" id="KW-0408">Iron</keyword>
<reference evidence="15" key="1">
    <citation type="journal article" date="2015" name="Genome Announc.">
        <title>Draft Genome Sequences of Anaerolinea thermolimosa IMO-1, Bellilinea caldifistulae GOMI-1, Leptolinea tardivitalis YMTK-2, Levilinea saccharolytica KIBI-1, Longilinea arvoryzae KOME-1, Previously Described as Members of the Class Anaerolineae (Chloroflexi).</title>
        <authorList>
            <person name="Matsuura N."/>
            <person name="Tourlousse M.D."/>
            <person name="Ohashi A."/>
            <person name="Hugenholtz P."/>
            <person name="Sekiguchi Y."/>
        </authorList>
    </citation>
    <scope>NUCLEOTIDE SEQUENCE</scope>
    <source>
        <strain evidence="15">KIBI-1</strain>
    </source>
</reference>
<sequence length="431" mass="48685">MVVYLALTLAPLLILLVGQRPPGRAFYRDFSVALGFAGLAMMALQFALTARFRFLKAPYGSDIVYFFHRQISLVAFVLILAHPLLLFVFDPQTLGLLNVFSAPWRARAAVTATAALIALVLISIFRKQWKIEYTQWRIWHGFLAAAAVGLGLVHAVLVGYYINTPAKQVLWVGYGLFWVGLLVWVRVIKPLLLLRRPYVIEAVRPERGSAWTLVMRPDGHRGFRFQPGQFAWITAGSSPFADAEHPFSISSSAEDPQRLSMTIKALGDFTSTVKDMKPGQRVYLDGAFGSFSVDRHPHARGFVFIAGGIGITPMMSMLSTLADRGDRRPLWLLYANRDWESVTFREELEALKQRLDLRVIHFLEDPPADWQGETGYINAEKLTRHLPPERAQNMYEMFICGPKPMMDAVEKALVQIKVPMGDFHSERFDMV</sequence>
<organism evidence="15">
    <name type="scientific">Levilinea saccharolytica</name>
    <dbReference type="NCBI Taxonomy" id="229921"/>
    <lineage>
        <taxon>Bacteria</taxon>
        <taxon>Bacillati</taxon>
        <taxon>Chloroflexota</taxon>
        <taxon>Anaerolineae</taxon>
        <taxon>Anaerolineales</taxon>
        <taxon>Anaerolineaceae</taxon>
        <taxon>Levilinea</taxon>
    </lineage>
</organism>
<dbReference type="PROSITE" id="PS51384">
    <property type="entry name" value="FAD_FR"/>
    <property type="match status" value="1"/>
</dbReference>
<evidence type="ECO:0000256" key="3">
    <source>
        <dbReference type="ARBA" id="ARBA00022630"/>
    </source>
</evidence>
<dbReference type="PANTHER" id="PTHR47354:SF8">
    <property type="entry name" value="1,2-PHENYLACETYL-COA EPOXIDASE, SUBUNIT E"/>
    <property type="match status" value="1"/>
</dbReference>
<keyword evidence="3" id="KW-0285">Flavoprotein</keyword>
<dbReference type="AlphaFoldDB" id="A0A0N0RDH8"/>
<dbReference type="SFLD" id="SFLDG01168">
    <property type="entry name" value="Ferric_reductase_subgroup_(FRE"/>
    <property type="match status" value="1"/>
</dbReference>
<dbReference type="GO" id="GO:0016020">
    <property type="term" value="C:membrane"/>
    <property type="evidence" value="ECO:0007669"/>
    <property type="project" value="UniProtKB-SubCell"/>
</dbReference>
<feature type="transmembrane region" description="Helical" evidence="13">
    <location>
        <begin position="168"/>
        <end position="188"/>
    </location>
</feature>
<dbReference type="InterPro" id="IPR039261">
    <property type="entry name" value="FNR_nucleotide-bd"/>
</dbReference>
<dbReference type="SUPFAM" id="SSF63380">
    <property type="entry name" value="Riboflavin synthase domain-like"/>
    <property type="match status" value="1"/>
</dbReference>
<dbReference type="Pfam" id="PF08022">
    <property type="entry name" value="FAD_binding_8"/>
    <property type="match status" value="1"/>
</dbReference>
<evidence type="ECO:0000256" key="11">
    <source>
        <dbReference type="ARBA" id="ARBA00023014"/>
    </source>
</evidence>
<dbReference type="Pfam" id="PF01794">
    <property type="entry name" value="Ferric_reduct"/>
    <property type="match status" value="1"/>
</dbReference>
<evidence type="ECO:0000256" key="4">
    <source>
        <dbReference type="ARBA" id="ARBA00022692"/>
    </source>
</evidence>
<keyword evidence="7" id="KW-0274">FAD</keyword>
<evidence type="ECO:0000256" key="13">
    <source>
        <dbReference type="SAM" id="Phobius"/>
    </source>
</evidence>
<evidence type="ECO:0000256" key="5">
    <source>
        <dbReference type="ARBA" id="ARBA00022714"/>
    </source>
</evidence>
<feature type="transmembrane region" description="Helical" evidence="13">
    <location>
        <begin position="108"/>
        <end position="126"/>
    </location>
</feature>
<feature type="transmembrane region" description="Helical" evidence="13">
    <location>
        <begin position="138"/>
        <end position="162"/>
    </location>
</feature>
<dbReference type="Pfam" id="PF00175">
    <property type="entry name" value="NAD_binding_1"/>
    <property type="match status" value="1"/>
</dbReference>
<dbReference type="InterPro" id="IPR001709">
    <property type="entry name" value="Flavoprot_Pyr_Nucl_cyt_Rdtase"/>
</dbReference>
<dbReference type="GO" id="GO:0050660">
    <property type="term" value="F:flavin adenine dinucleotide binding"/>
    <property type="evidence" value="ECO:0007669"/>
    <property type="project" value="TreeGrafter"/>
</dbReference>
<evidence type="ECO:0000256" key="9">
    <source>
        <dbReference type="ARBA" id="ARBA00023002"/>
    </source>
</evidence>
<dbReference type="PANTHER" id="PTHR47354">
    <property type="entry name" value="NADH OXIDOREDUCTASE HCR"/>
    <property type="match status" value="1"/>
</dbReference>
<keyword evidence="6" id="KW-0479">Metal-binding</keyword>
<evidence type="ECO:0000256" key="10">
    <source>
        <dbReference type="ARBA" id="ARBA00023004"/>
    </source>
</evidence>
<protein>
    <submittedName>
        <fullName evidence="15">Predicted ferric reductase</fullName>
    </submittedName>
</protein>
<gene>
    <name evidence="15" type="ORF">LSAC_03332</name>
</gene>
<dbReference type="GO" id="GO:0016491">
    <property type="term" value="F:oxidoreductase activity"/>
    <property type="evidence" value="ECO:0007669"/>
    <property type="project" value="UniProtKB-KW"/>
</dbReference>
<comment type="cofactor">
    <cofactor evidence="1">
        <name>FAD</name>
        <dbReference type="ChEBI" id="CHEBI:57692"/>
    </cofactor>
</comment>
<evidence type="ECO:0000313" key="15">
    <source>
        <dbReference type="EMBL" id="GAP19430.1"/>
    </source>
</evidence>
<keyword evidence="12 13" id="KW-0472">Membrane</keyword>
<dbReference type="Gene3D" id="3.40.50.80">
    <property type="entry name" value="Nucleotide-binding domain of ferredoxin-NADP reductase (FNR) module"/>
    <property type="match status" value="1"/>
</dbReference>
<evidence type="ECO:0000256" key="6">
    <source>
        <dbReference type="ARBA" id="ARBA00022723"/>
    </source>
</evidence>
<feature type="transmembrane region" description="Helical" evidence="13">
    <location>
        <begin position="35"/>
        <end position="54"/>
    </location>
</feature>
<evidence type="ECO:0000256" key="1">
    <source>
        <dbReference type="ARBA" id="ARBA00001974"/>
    </source>
</evidence>
<dbReference type="SUPFAM" id="SSF52343">
    <property type="entry name" value="Ferredoxin reductase-like, C-terminal NADP-linked domain"/>
    <property type="match status" value="1"/>
</dbReference>
<keyword evidence="4 13" id="KW-0812">Transmembrane</keyword>
<dbReference type="InterPro" id="IPR001433">
    <property type="entry name" value="OxRdtase_FAD/NAD-bd"/>
</dbReference>
<dbReference type="Gene3D" id="2.40.30.10">
    <property type="entry name" value="Translation factors"/>
    <property type="match status" value="1"/>
</dbReference>
<keyword evidence="11" id="KW-0411">Iron-sulfur</keyword>
<dbReference type="SFLD" id="SFLDS00052">
    <property type="entry name" value="Ferric_Reductase_Domain"/>
    <property type="match status" value="1"/>
</dbReference>
<dbReference type="InterPro" id="IPR013130">
    <property type="entry name" value="Fe3_Rdtase_TM_dom"/>
</dbReference>